<keyword evidence="3 5" id="KW-0732">Signal</keyword>
<dbReference type="InterPro" id="IPR036937">
    <property type="entry name" value="Adhesion_dom_fimbrial_sf"/>
</dbReference>
<dbReference type="AlphaFoldDB" id="A0A2J4PMS3"/>
<evidence type="ECO:0000313" key="10">
    <source>
        <dbReference type="Proteomes" id="UP000234505"/>
    </source>
</evidence>
<comment type="caution">
    <text evidence="8">The sequence shown here is derived from an EMBL/GenBank/DDBJ whole genome shotgun (WGS) entry which is preliminary data.</text>
</comment>
<dbReference type="SUPFAM" id="SSF49401">
    <property type="entry name" value="Bacterial adhesins"/>
    <property type="match status" value="1"/>
</dbReference>
<dbReference type="Pfam" id="PF00419">
    <property type="entry name" value="Fimbrial"/>
    <property type="match status" value="1"/>
</dbReference>
<dbReference type="Gene3D" id="2.60.40.1090">
    <property type="entry name" value="Fimbrial-type adhesion domain"/>
    <property type="match status" value="1"/>
</dbReference>
<reference evidence="7 9" key="1">
    <citation type="submission" date="2014-01" db="EMBL/GenBank/DDBJ databases">
        <title>The Genome Sequence of Klebsiella oxytoca MGH 27.</title>
        <authorList>
            <consortium name="The Broad Institute Genomics Platform"/>
            <consortium name="The Broad Institute Genome Sequencing Center for Infectious Disease"/>
            <person name="Murphy C."/>
            <person name="Cosimi L."/>
            <person name="Cerqueira G."/>
            <person name="Feldgarden M."/>
            <person name="Earl A."/>
            <person name="Hung D."/>
            <person name="Onderdonk A.B."/>
            <person name="Ferraro M.J."/>
            <person name="Hooper D."/>
            <person name="Dekker J."/>
            <person name="O'Brien T."/>
            <person name="Huang S."/>
            <person name="Quan V."/>
            <person name="Ernst C."/>
            <person name="Delaney M."/>
            <person name="DuBois A."/>
            <person name="Kim D.S."/>
            <person name="Young S.K."/>
            <person name="Zeng Q."/>
            <person name="Gargeya S."/>
            <person name="Fitzgerald M."/>
            <person name="Abouelleil A."/>
            <person name="Alvarado L."/>
            <person name="Berlin A.M."/>
            <person name="Chapman S.B."/>
            <person name="Gainer-Dewar J."/>
            <person name="Goldberg J."/>
            <person name="Gnerre S."/>
            <person name="Griggs A."/>
            <person name="Gujja S."/>
            <person name="Hansen M."/>
            <person name="Howarth C."/>
            <person name="Imamovic A."/>
            <person name="Ireland A."/>
            <person name="Larimer J."/>
            <person name="McCowan C."/>
            <person name="Murphy C."/>
            <person name="Pearson M."/>
            <person name="Poon T.W."/>
            <person name="Priest M."/>
            <person name="Roberts A."/>
            <person name="Saif S."/>
            <person name="Shea T."/>
            <person name="Sykes S."/>
            <person name="Wortman J."/>
            <person name="Nusbaum C."/>
            <person name="Birren B."/>
        </authorList>
    </citation>
    <scope>NUCLEOTIDE SEQUENCE [LARGE SCALE GENOMIC DNA]</scope>
    <source>
        <strain evidence="7 9">MGH 27</strain>
    </source>
</reference>
<dbReference type="RefSeq" id="WP_004097827.1">
    <property type="nucleotide sequence ID" value="NZ_CABGLF010000020.1"/>
</dbReference>
<name>A0A2J4PMS3_9ENTR</name>
<evidence type="ECO:0000259" key="6">
    <source>
        <dbReference type="Pfam" id="PF00419"/>
    </source>
</evidence>
<feature type="domain" description="Fimbrial-type adhesion" evidence="6">
    <location>
        <begin position="30"/>
        <end position="178"/>
    </location>
</feature>
<feature type="chain" id="PRO_5042696127" evidence="5">
    <location>
        <begin position="27"/>
        <end position="179"/>
    </location>
</feature>
<dbReference type="GO" id="GO:0043709">
    <property type="term" value="P:cell adhesion involved in single-species biofilm formation"/>
    <property type="evidence" value="ECO:0007669"/>
    <property type="project" value="TreeGrafter"/>
</dbReference>
<proteinExistence type="inferred from homology"/>
<dbReference type="EMBL" id="PIDS01001729">
    <property type="protein sequence ID" value="PLL20114.1"/>
    <property type="molecule type" value="Genomic_DNA"/>
</dbReference>
<evidence type="ECO:0000256" key="5">
    <source>
        <dbReference type="SAM" id="SignalP"/>
    </source>
</evidence>
<reference evidence="8 10" key="2">
    <citation type="submission" date="2017-11" db="EMBL/GenBank/DDBJ databases">
        <authorList>
            <person name="Han C.G."/>
        </authorList>
    </citation>
    <scope>NUCLEOTIDE SEQUENCE [LARGE SCALE GENOMIC DNA]</scope>
    <source>
        <strain evidence="8 10">A11</strain>
    </source>
</reference>
<reference evidence="8 10" key="3">
    <citation type="submission" date="2018-01" db="EMBL/GenBank/DDBJ databases">
        <title>Genomic study of Klebsiella pneumoniae.</title>
        <authorList>
            <person name="Yang Y."/>
            <person name="Bicalho R."/>
        </authorList>
    </citation>
    <scope>NUCLEOTIDE SEQUENCE [LARGE SCALE GENOMIC DNA]</scope>
    <source>
        <strain evidence="8 10">A11</strain>
    </source>
</reference>
<dbReference type="GO" id="GO:0009289">
    <property type="term" value="C:pilus"/>
    <property type="evidence" value="ECO:0007669"/>
    <property type="project" value="UniProtKB-SubCell"/>
</dbReference>
<comment type="subcellular location">
    <subcellularLocation>
        <location evidence="1">Fimbrium</location>
    </subcellularLocation>
</comment>
<dbReference type="Proteomes" id="UP000020202">
    <property type="component" value="Unassembled WGS sequence"/>
</dbReference>
<evidence type="ECO:0000256" key="4">
    <source>
        <dbReference type="ARBA" id="ARBA00023263"/>
    </source>
</evidence>
<accession>A0A2J4PMS3</accession>
<organism evidence="8 10">
    <name type="scientific">Klebsiella michiganensis</name>
    <dbReference type="NCBI Taxonomy" id="1134687"/>
    <lineage>
        <taxon>Bacteria</taxon>
        <taxon>Pseudomonadati</taxon>
        <taxon>Pseudomonadota</taxon>
        <taxon>Gammaproteobacteria</taxon>
        <taxon>Enterobacterales</taxon>
        <taxon>Enterobacteriaceae</taxon>
        <taxon>Klebsiella/Raoultella group</taxon>
        <taxon>Klebsiella</taxon>
    </lineage>
</organism>
<evidence type="ECO:0000313" key="8">
    <source>
        <dbReference type="EMBL" id="PLL20114.1"/>
    </source>
</evidence>
<evidence type="ECO:0000256" key="1">
    <source>
        <dbReference type="ARBA" id="ARBA00004561"/>
    </source>
</evidence>
<dbReference type="InterPro" id="IPR050263">
    <property type="entry name" value="Bact_Fimbrial_Adh_Pro"/>
</dbReference>
<evidence type="ECO:0000313" key="9">
    <source>
        <dbReference type="Proteomes" id="UP000020202"/>
    </source>
</evidence>
<dbReference type="PANTHER" id="PTHR33420">
    <property type="entry name" value="FIMBRIAL SUBUNIT ELFA-RELATED"/>
    <property type="match status" value="1"/>
</dbReference>
<dbReference type="EMBL" id="JCNZ01000005">
    <property type="protein sequence ID" value="EWF92330.1"/>
    <property type="molecule type" value="Genomic_DNA"/>
</dbReference>
<evidence type="ECO:0000256" key="2">
    <source>
        <dbReference type="ARBA" id="ARBA00006671"/>
    </source>
</evidence>
<dbReference type="InterPro" id="IPR000259">
    <property type="entry name" value="Adhesion_dom_fimbrial"/>
</dbReference>
<dbReference type="InterPro" id="IPR008966">
    <property type="entry name" value="Adhesion_dom_sf"/>
</dbReference>
<gene>
    <name evidence="8" type="ORF">CWN50_31540</name>
    <name evidence="7" type="ORF">L373_00621</name>
</gene>
<evidence type="ECO:0000313" key="7">
    <source>
        <dbReference type="EMBL" id="EWF92330.1"/>
    </source>
</evidence>
<keyword evidence="4" id="KW-0281">Fimbrium</keyword>
<sequence length="179" mass="18578">MKLKAKTLAKILTLSAGCSLVTMAQAANTITFTGTVSDTTCTANINNGANSIEMGSVSVADLKANTYSAAKNFSFTLSNCPTGEEGTLTKARITFGGEADTFNSDYFKNQAPVSPATNVAIAIFDNAGVVQKNNTEGSDVDISSGEATIPFIVKMAKSGAADPTKGPVQTTVTYNVTYY</sequence>
<dbReference type="Proteomes" id="UP000234505">
    <property type="component" value="Unassembled WGS sequence"/>
</dbReference>
<comment type="similarity">
    <text evidence="2">Belongs to the fimbrial protein family.</text>
</comment>
<evidence type="ECO:0000256" key="3">
    <source>
        <dbReference type="ARBA" id="ARBA00022729"/>
    </source>
</evidence>
<dbReference type="PANTHER" id="PTHR33420:SF3">
    <property type="entry name" value="FIMBRIAL SUBUNIT ELFA"/>
    <property type="match status" value="1"/>
</dbReference>
<feature type="signal peptide" evidence="5">
    <location>
        <begin position="1"/>
        <end position="26"/>
    </location>
</feature>
<protein>
    <submittedName>
        <fullName evidence="7">Fimbrial chaperone</fullName>
    </submittedName>
    <submittedName>
        <fullName evidence="8">Fimbrial protein</fullName>
    </submittedName>
</protein>